<keyword evidence="3" id="KW-1185">Reference proteome</keyword>
<feature type="region of interest" description="Disordered" evidence="1">
    <location>
        <begin position="51"/>
        <end position="90"/>
    </location>
</feature>
<evidence type="ECO:0000313" key="3">
    <source>
        <dbReference type="Proteomes" id="UP001193501"/>
    </source>
</evidence>
<proteinExistence type="predicted"/>
<dbReference type="RefSeq" id="WP_168774138.1">
    <property type="nucleotide sequence ID" value="NZ_JAABNR010000005.1"/>
</dbReference>
<evidence type="ECO:0000313" key="2">
    <source>
        <dbReference type="EMBL" id="NBZ87333.1"/>
    </source>
</evidence>
<accession>A0AAE5BVK9</accession>
<name>A0AAE5BVK9_9RHOB</name>
<reference evidence="2" key="1">
    <citation type="submission" date="2020-01" db="EMBL/GenBank/DDBJ databases">
        <authorList>
            <person name="Chen W.-M."/>
        </authorList>
    </citation>
    <scope>NUCLEOTIDE SEQUENCE</scope>
    <source>
        <strain evidence="2">CYK-10</strain>
    </source>
</reference>
<feature type="compositionally biased region" description="Polar residues" evidence="1">
    <location>
        <begin position="81"/>
        <end position="90"/>
    </location>
</feature>
<evidence type="ECO:0000256" key="1">
    <source>
        <dbReference type="SAM" id="MobiDB-lite"/>
    </source>
</evidence>
<dbReference type="Proteomes" id="UP001193501">
    <property type="component" value="Unassembled WGS sequence"/>
</dbReference>
<protein>
    <submittedName>
        <fullName evidence="2">FlgB family protein</fullName>
    </submittedName>
</protein>
<dbReference type="EMBL" id="JAABNR010000005">
    <property type="protein sequence ID" value="NBZ87333.1"/>
    <property type="molecule type" value="Genomic_DNA"/>
</dbReference>
<dbReference type="AlphaFoldDB" id="A0AAE5BVK9"/>
<comment type="caution">
    <text evidence="2">The sequence shown here is derived from an EMBL/GenBank/DDBJ whole genome shotgun (WGS) entry which is preliminary data.</text>
</comment>
<sequence length="127" mass="13628">MLETLNVTRMAGAMAEHASRRMELVAKNVAQSATPGYKATDLPEFSEVYQDSAPGGMRATRPGHFTSAGTVMTEVPRPSTGGASPNGNTVSLEEEMVKSVMIRKDHNMAMAVYGNARDILRASLGRK</sequence>
<organism evidence="2 3">
    <name type="scientific">Stagnihabitans tardus</name>
    <dbReference type="NCBI Taxonomy" id="2699202"/>
    <lineage>
        <taxon>Bacteria</taxon>
        <taxon>Pseudomonadati</taxon>
        <taxon>Pseudomonadota</taxon>
        <taxon>Alphaproteobacteria</taxon>
        <taxon>Rhodobacterales</taxon>
        <taxon>Paracoccaceae</taxon>
        <taxon>Stagnihabitans</taxon>
    </lineage>
</organism>
<dbReference type="NCBIfam" id="NF009270">
    <property type="entry name" value="PRK12627.1"/>
    <property type="match status" value="1"/>
</dbReference>
<gene>
    <name evidence="2" type="ORF">GV832_07030</name>
</gene>